<dbReference type="SUPFAM" id="SSF158832">
    <property type="entry name" value="Tex N-terminal region-like"/>
    <property type="match status" value="1"/>
</dbReference>
<dbReference type="FunFam" id="1.10.10.650:FF:000001">
    <property type="entry name" value="S1 RNA-binding domain 1"/>
    <property type="match status" value="1"/>
</dbReference>
<dbReference type="Pfam" id="PF22706">
    <property type="entry name" value="Tex_central_region"/>
    <property type="match status" value="1"/>
</dbReference>
<dbReference type="SUPFAM" id="SSF47781">
    <property type="entry name" value="RuvA domain 2-like"/>
    <property type="match status" value="2"/>
</dbReference>
<dbReference type="Gene3D" id="1.10.3500.10">
    <property type="entry name" value="Tex N-terminal region-like"/>
    <property type="match status" value="1"/>
</dbReference>
<dbReference type="InterPro" id="IPR041692">
    <property type="entry name" value="HHH_9"/>
</dbReference>
<dbReference type="GO" id="GO:0006139">
    <property type="term" value="P:nucleobase-containing compound metabolic process"/>
    <property type="evidence" value="ECO:0007669"/>
    <property type="project" value="InterPro"/>
</dbReference>
<dbReference type="Gene3D" id="1.10.10.650">
    <property type="entry name" value="RuvA domain 2-like"/>
    <property type="match status" value="1"/>
</dbReference>
<dbReference type="Pfam" id="PF09371">
    <property type="entry name" value="Tex_N"/>
    <property type="match status" value="1"/>
</dbReference>
<evidence type="ECO:0000313" key="3">
    <source>
        <dbReference type="Proteomes" id="UP000063781"/>
    </source>
</evidence>
<evidence type="ECO:0000259" key="1">
    <source>
        <dbReference type="PROSITE" id="PS50126"/>
    </source>
</evidence>
<dbReference type="InterPro" id="IPR023323">
    <property type="entry name" value="Tex-like_dom_sf"/>
</dbReference>
<dbReference type="FunFam" id="2.40.50.140:FF:000051">
    <property type="entry name" value="RNA-binding transcriptional accessory protein"/>
    <property type="match status" value="1"/>
</dbReference>
<sequence>MNNDIVSQLASEYPALKRNHIEQTLSLLFEDNTIPFIARYRKEMTGSMDEVMIKDIFDRYSTIESVMNRKEEVTRLIEQQGMLTQALVDDISKATTLRELEDIYRPYRPKRRTKATIAKEQGLEPLAQAILSFPKEGTLDTLATAYLDDEKGVTTIEEALQGAHEIIAETISDDAAIRTWVRAETFKNGVLVSSVKDKALDDKGIYEMYYEFNQPVKSVAPHRVLAINRGEQQKILNVSIEIDPNQIYVYLGKRIIGTNFQSFVMEMVVNAYEDAYKRFIKPAIERELRKELTEKAHEQAINIFGENLRNLLLQPPLKGKTVLGFDPAYRTGCKLAIVDATGKVLGIDVIYPHPPAPKHKQEEAKSHFKKLIEHYNVDLVAIGNGTASRESELFVSEILKTVKETVYYVIVNEAGASVYSASEVARKEFPDFEVEQRSAVSIARRVQDPLAELVKIDPKSVGVGQYQHDVGQKELESRLGFVVETAVNQVGVNLNTASPELLSHVSGLNKTLAQNVVNYRNENGVFKTRTTLKKVPRLGDKAFQQAAGFLRVMESKNILDKTGIHPESYDVTLNLLKRINVSLEDLGSESATEALNTIKLHEMATSLEIGKETLIDIIDILKQPARDYRDTLDAPILRQDVLSMEDLKPGMELSGTVRNVVDFGAFVDIGVKQDGLVHISKLSNQFVKHPTDVVSVGDIVKVWVLDVDQRKQRIQLSMIEGKQ</sequence>
<gene>
    <name evidence="2" type="ORF">AOC36_10130</name>
</gene>
<dbReference type="RefSeq" id="WP_067633904.1">
    <property type="nucleotide sequence ID" value="NZ_CP013213.1"/>
</dbReference>
<dbReference type="CDD" id="cd05685">
    <property type="entry name" value="S1_Tex"/>
    <property type="match status" value="1"/>
</dbReference>
<dbReference type="GO" id="GO:0003729">
    <property type="term" value="F:mRNA binding"/>
    <property type="evidence" value="ECO:0007669"/>
    <property type="project" value="UniProtKB-ARBA"/>
</dbReference>
<dbReference type="OrthoDB" id="9804714at2"/>
<dbReference type="Gene3D" id="1.10.150.310">
    <property type="entry name" value="Tex RuvX-like domain-like"/>
    <property type="match status" value="1"/>
</dbReference>
<dbReference type="EMBL" id="CP013213">
    <property type="protein sequence ID" value="AMC94316.1"/>
    <property type="molecule type" value="Genomic_DNA"/>
</dbReference>
<dbReference type="InterPro" id="IPR018974">
    <property type="entry name" value="Tex-like_N"/>
</dbReference>
<dbReference type="SUPFAM" id="SSF53098">
    <property type="entry name" value="Ribonuclease H-like"/>
    <property type="match status" value="1"/>
</dbReference>
<dbReference type="InterPro" id="IPR006641">
    <property type="entry name" value="YqgF/RNaseH-like_dom"/>
</dbReference>
<dbReference type="InterPro" id="IPR044146">
    <property type="entry name" value="S1_Tex"/>
</dbReference>
<dbReference type="Pfam" id="PF00575">
    <property type="entry name" value="S1"/>
    <property type="match status" value="1"/>
</dbReference>
<dbReference type="PANTHER" id="PTHR10724:SF10">
    <property type="entry name" value="S1 RNA-BINDING DOMAIN-CONTAINING PROTEIN 1"/>
    <property type="match status" value="1"/>
</dbReference>
<dbReference type="InterPro" id="IPR010994">
    <property type="entry name" value="RuvA_2-like"/>
</dbReference>
<dbReference type="Proteomes" id="UP000063781">
    <property type="component" value="Chromosome"/>
</dbReference>
<dbReference type="InterPro" id="IPR050437">
    <property type="entry name" value="Ribos_protein_bS1-like"/>
</dbReference>
<dbReference type="InterPro" id="IPR055179">
    <property type="entry name" value="Tex-like_central_region"/>
</dbReference>
<dbReference type="InterPro" id="IPR037027">
    <property type="entry name" value="YqgF/RNaseH-like_dom_sf"/>
</dbReference>
<feature type="domain" description="S1 motif" evidence="1">
    <location>
        <begin position="650"/>
        <end position="719"/>
    </location>
</feature>
<dbReference type="PANTHER" id="PTHR10724">
    <property type="entry name" value="30S RIBOSOMAL PROTEIN S1"/>
    <property type="match status" value="1"/>
</dbReference>
<reference evidence="2 3" key="1">
    <citation type="submission" date="2015-10" db="EMBL/GenBank/DDBJ databases">
        <title>Erysipelothrix larvae sp. LV19 isolated from the larval gut of the rhinoceros beetle, Trypoxylus dichotomus.</title>
        <authorList>
            <person name="Lim S."/>
            <person name="Kim B.-C."/>
        </authorList>
    </citation>
    <scope>NUCLEOTIDE SEQUENCE [LARGE SCALE GENOMIC DNA]</scope>
    <source>
        <strain evidence="2 3">LV19</strain>
    </source>
</reference>
<dbReference type="STRING" id="1514105.AOC36_10130"/>
<dbReference type="InterPro" id="IPR012337">
    <property type="entry name" value="RNaseH-like_sf"/>
</dbReference>
<dbReference type="Gene3D" id="3.30.420.140">
    <property type="entry name" value="YqgF/RNase H-like domain"/>
    <property type="match status" value="1"/>
</dbReference>
<dbReference type="SMART" id="SM00316">
    <property type="entry name" value="S1"/>
    <property type="match status" value="1"/>
</dbReference>
<dbReference type="InterPro" id="IPR003029">
    <property type="entry name" value="S1_domain"/>
</dbReference>
<keyword evidence="3" id="KW-1185">Reference proteome</keyword>
<dbReference type="SMART" id="SM00732">
    <property type="entry name" value="YqgFc"/>
    <property type="match status" value="1"/>
</dbReference>
<dbReference type="Gene3D" id="2.40.50.140">
    <property type="entry name" value="Nucleic acid-binding proteins"/>
    <property type="match status" value="1"/>
</dbReference>
<dbReference type="InterPro" id="IPR023319">
    <property type="entry name" value="Tex-like_HTH_dom_sf"/>
</dbReference>
<protein>
    <submittedName>
        <fullName evidence="2">RNA-binding transcriptional accessory protein</fullName>
    </submittedName>
</protein>
<dbReference type="KEGG" id="erl:AOC36_10130"/>
<dbReference type="GO" id="GO:0005737">
    <property type="term" value="C:cytoplasm"/>
    <property type="evidence" value="ECO:0007669"/>
    <property type="project" value="UniProtKB-ARBA"/>
</dbReference>
<dbReference type="PROSITE" id="PS50126">
    <property type="entry name" value="S1"/>
    <property type="match status" value="1"/>
</dbReference>
<dbReference type="InterPro" id="IPR012340">
    <property type="entry name" value="NA-bd_OB-fold"/>
</dbReference>
<dbReference type="AlphaFoldDB" id="A0A0X8H1G4"/>
<dbReference type="Pfam" id="PF16921">
    <property type="entry name" value="Tex_YqgF"/>
    <property type="match status" value="1"/>
</dbReference>
<dbReference type="GO" id="GO:0003735">
    <property type="term" value="F:structural constituent of ribosome"/>
    <property type="evidence" value="ECO:0007669"/>
    <property type="project" value="TreeGrafter"/>
</dbReference>
<accession>A0A0X8H1G4</accession>
<dbReference type="Pfam" id="PF17674">
    <property type="entry name" value="HHH_9"/>
    <property type="match status" value="1"/>
</dbReference>
<evidence type="ECO:0000313" key="2">
    <source>
        <dbReference type="EMBL" id="AMC94316.1"/>
    </source>
</evidence>
<proteinExistence type="predicted"/>
<dbReference type="SUPFAM" id="SSF50249">
    <property type="entry name" value="Nucleic acid-binding proteins"/>
    <property type="match status" value="1"/>
</dbReference>
<organism evidence="2 3">
    <name type="scientific">Erysipelothrix larvae</name>
    <dbReference type="NCBI Taxonomy" id="1514105"/>
    <lineage>
        <taxon>Bacteria</taxon>
        <taxon>Bacillati</taxon>
        <taxon>Bacillota</taxon>
        <taxon>Erysipelotrichia</taxon>
        <taxon>Erysipelotrichales</taxon>
        <taxon>Erysipelotrichaceae</taxon>
        <taxon>Erysipelothrix</taxon>
    </lineage>
</organism>
<dbReference type="Pfam" id="PF12836">
    <property type="entry name" value="HHH_3"/>
    <property type="match status" value="1"/>
</dbReference>
<name>A0A0X8H1G4_9FIRM</name>
<dbReference type="FunFam" id="3.30.420.140:FF:000001">
    <property type="entry name" value="RNA-binding transcriptional accessory protein"/>
    <property type="match status" value="1"/>
</dbReference>
<dbReference type="InterPro" id="IPR032639">
    <property type="entry name" value="Tex_YqgF"/>
</dbReference>
<dbReference type="FunFam" id="1.10.150.310:FF:000001">
    <property type="entry name" value="RNA-binding transcriptional accessory protein"/>
    <property type="match status" value="1"/>
</dbReference>
<dbReference type="GO" id="GO:0006412">
    <property type="term" value="P:translation"/>
    <property type="evidence" value="ECO:0007669"/>
    <property type="project" value="TreeGrafter"/>
</dbReference>